<evidence type="ECO:0000313" key="3">
    <source>
        <dbReference type="EMBL" id="MFC4232977.1"/>
    </source>
</evidence>
<dbReference type="Proteomes" id="UP001595906">
    <property type="component" value="Unassembled WGS sequence"/>
</dbReference>
<keyword evidence="1" id="KW-0732">Signal</keyword>
<dbReference type="Gene3D" id="2.60.40.1250">
    <property type="entry name" value="Thiol:disulfide interchange protein DsbD, N-terminal domain"/>
    <property type="match status" value="1"/>
</dbReference>
<comment type="caution">
    <text evidence="3">The sequence shown here is derived from an EMBL/GenBank/DDBJ whole genome shotgun (WGS) entry which is preliminary data.</text>
</comment>
<reference evidence="4" key="1">
    <citation type="journal article" date="2019" name="Int. J. Syst. Evol. Microbiol.">
        <title>The Global Catalogue of Microorganisms (GCM) 10K type strain sequencing project: providing services to taxonomists for standard genome sequencing and annotation.</title>
        <authorList>
            <consortium name="The Broad Institute Genomics Platform"/>
            <consortium name="The Broad Institute Genome Sequencing Center for Infectious Disease"/>
            <person name="Wu L."/>
            <person name="Ma J."/>
        </authorList>
    </citation>
    <scope>NUCLEOTIDE SEQUENCE [LARGE SCALE GENOMIC DNA]</scope>
    <source>
        <strain evidence="4">CECT 8010</strain>
    </source>
</reference>
<feature type="chain" id="PRO_5047106682" evidence="1">
    <location>
        <begin position="20"/>
        <end position="149"/>
    </location>
</feature>
<evidence type="ECO:0000313" key="4">
    <source>
        <dbReference type="Proteomes" id="UP001595906"/>
    </source>
</evidence>
<evidence type="ECO:0000259" key="2">
    <source>
        <dbReference type="Pfam" id="PF11412"/>
    </source>
</evidence>
<accession>A0ABV8PYD6</accession>
<dbReference type="EMBL" id="JBHSDC010000028">
    <property type="protein sequence ID" value="MFC4232977.1"/>
    <property type="molecule type" value="Genomic_DNA"/>
</dbReference>
<evidence type="ECO:0000256" key="1">
    <source>
        <dbReference type="SAM" id="SignalP"/>
    </source>
</evidence>
<organism evidence="3 4">
    <name type="scientific">Parasediminibacterium paludis</name>
    <dbReference type="NCBI Taxonomy" id="908966"/>
    <lineage>
        <taxon>Bacteria</taxon>
        <taxon>Pseudomonadati</taxon>
        <taxon>Bacteroidota</taxon>
        <taxon>Chitinophagia</taxon>
        <taxon>Chitinophagales</taxon>
        <taxon>Chitinophagaceae</taxon>
        <taxon>Parasediminibacterium</taxon>
    </lineage>
</organism>
<protein>
    <submittedName>
        <fullName evidence="3">Protein-disulfide reductase DsbD domain-containing protein</fullName>
    </submittedName>
</protein>
<dbReference type="RefSeq" id="WP_379015045.1">
    <property type="nucleotide sequence ID" value="NZ_JBHSDC010000028.1"/>
</dbReference>
<keyword evidence="4" id="KW-1185">Reference proteome</keyword>
<sequence>MKKIVFAALMFVGISTLHAQVKNPVQWQFEAKKKGADYEIVLTATVDKPWHIYSQNTGKNGPVPTTFSFKKNPLITISGKVIETGKLEKVYDKNFSTDVLFYSNKVVFTQLVKVKAGVKTNVSGTVEYMVCDDEQCLPPTKKTFDIKLL</sequence>
<proteinExistence type="predicted"/>
<dbReference type="InterPro" id="IPR036929">
    <property type="entry name" value="DsbDN_sf"/>
</dbReference>
<dbReference type="InterPro" id="IPR028250">
    <property type="entry name" value="DsbDN"/>
</dbReference>
<dbReference type="Pfam" id="PF11412">
    <property type="entry name" value="DsbD_N"/>
    <property type="match status" value="1"/>
</dbReference>
<name>A0ABV8PYD6_9BACT</name>
<feature type="domain" description="Thiol:disulfide interchange protein DsbD N-terminal" evidence="2">
    <location>
        <begin position="26"/>
        <end position="146"/>
    </location>
</feature>
<gene>
    <name evidence="3" type="ORF">ACFOW1_13835</name>
</gene>
<feature type="signal peptide" evidence="1">
    <location>
        <begin position="1"/>
        <end position="19"/>
    </location>
</feature>